<organism evidence="1 2">
    <name type="scientific">Stieleria marina</name>
    <dbReference type="NCBI Taxonomy" id="1930275"/>
    <lineage>
        <taxon>Bacteria</taxon>
        <taxon>Pseudomonadati</taxon>
        <taxon>Planctomycetota</taxon>
        <taxon>Planctomycetia</taxon>
        <taxon>Pirellulales</taxon>
        <taxon>Pirellulaceae</taxon>
        <taxon>Stieleria</taxon>
    </lineage>
</organism>
<evidence type="ECO:0000313" key="2">
    <source>
        <dbReference type="Proteomes" id="UP000319817"/>
    </source>
</evidence>
<sequence>MRSSERHANKNGPFCQQIDVFHKHFRFRSVDYDLKDPHQTFTSIDQSCSDIQPARHLARQAISRSDDPPLIGRRNLPNLRGLEYKCSRSHLESAR</sequence>
<gene>
    <name evidence="1" type="ORF">K239x_13030</name>
</gene>
<name>A0A517NQF7_9BACT</name>
<protein>
    <submittedName>
        <fullName evidence="1">Uncharacterized protein</fullName>
    </submittedName>
</protein>
<dbReference type="EMBL" id="CP036526">
    <property type="protein sequence ID" value="QDT09357.1"/>
    <property type="molecule type" value="Genomic_DNA"/>
</dbReference>
<keyword evidence="2" id="KW-1185">Reference proteome</keyword>
<dbReference type="Proteomes" id="UP000319817">
    <property type="component" value="Chromosome"/>
</dbReference>
<evidence type="ECO:0000313" key="1">
    <source>
        <dbReference type="EMBL" id="QDT09357.1"/>
    </source>
</evidence>
<reference evidence="1 2" key="1">
    <citation type="submission" date="2019-02" db="EMBL/GenBank/DDBJ databases">
        <title>Deep-cultivation of Planctomycetes and their phenomic and genomic characterization uncovers novel biology.</title>
        <authorList>
            <person name="Wiegand S."/>
            <person name="Jogler M."/>
            <person name="Boedeker C."/>
            <person name="Pinto D."/>
            <person name="Vollmers J."/>
            <person name="Rivas-Marin E."/>
            <person name="Kohn T."/>
            <person name="Peeters S.H."/>
            <person name="Heuer A."/>
            <person name="Rast P."/>
            <person name="Oberbeckmann S."/>
            <person name="Bunk B."/>
            <person name="Jeske O."/>
            <person name="Meyerdierks A."/>
            <person name="Storesund J.E."/>
            <person name="Kallscheuer N."/>
            <person name="Luecker S."/>
            <person name="Lage O.M."/>
            <person name="Pohl T."/>
            <person name="Merkel B.J."/>
            <person name="Hornburger P."/>
            <person name="Mueller R.-W."/>
            <person name="Bruemmer F."/>
            <person name="Labrenz M."/>
            <person name="Spormann A.M."/>
            <person name="Op den Camp H."/>
            <person name="Overmann J."/>
            <person name="Amann R."/>
            <person name="Jetten M.S.M."/>
            <person name="Mascher T."/>
            <person name="Medema M.H."/>
            <person name="Devos D.P."/>
            <person name="Kaster A.-K."/>
            <person name="Ovreas L."/>
            <person name="Rohde M."/>
            <person name="Galperin M.Y."/>
            <person name="Jogler C."/>
        </authorList>
    </citation>
    <scope>NUCLEOTIDE SEQUENCE [LARGE SCALE GENOMIC DNA]</scope>
    <source>
        <strain evidence="1 2">K23_9</strain>
    </source>
</reference>
<dbReference type="AlphaFoldDB" id="A0A517NQF7"/>
<accession>A0A517NQF7</accession>
<proteinExistence type="predicted"/>